<evidence type="ECO:0000313" key="3">
    <source>
        <dbReference type="EMBL" id="KAE9990659.1"/>
    </source>
</evidence>
<name>A0A8H3VK61_VENIN</name>
<keyword evidence="5" id="KW-1185">Reference proteome</keyword>
<evidence type="ECO:0000313" key="4">
    <source>
        <dbReference type="Proteomes" id="UP000447873"/>
    </source>
</evidence>
<feature type="compositionally biased region" description="Low complexity" evidence="1">
    <location>
        <begin position="80"/>
        <end position="91"/>
    </location>
</feature>
<evidence type="ECO:0000313" key="2">
    <source>
        <dbReference type="EMBL" id="KAE9978897.1"/>
    </source>
</evidence>
<feature type="compositionally biased region" description="Acidic residues" evidence="1">
    <location>
        <begin position="92"/>
        <end position="101"/>
    </location>
</feature>
<proteinExistence type="predicted"/>
<sequence length="101" mass="12065">MCTRKSTQYLQCDHRKYEHIDTSFCSYYDPKRYCCPKNEDVVKEDHRLCPDCEAQLRQTSYYLHFKVQYLGDQYVDYDESSGNSSISSQNSDDYDADERQL</sequence>
<dbReference type="EMBL" id="WNWR01000127">
    <property type="protein sequence ID" value="KAE9990659.1"/>
    <property type="molecule type" value="Genomic_DNA"/>
</dbReference>
<organism evidence="3 5">
    <name type="scientific">Venturia inaequalis</name>
    <name type="common">Apple scab fungus</name>
    <dbReference type="NCBI Taxonomy" id="5025"/>
    <lineage>
        <taxon>Eukaryota</taxon>
        <taxon>Fungi</taxon>
        <taxon>Dikarya</taxon>
        <taxon>Ascomycota</taxon>
        <taxon>Pezizomycotina</taxon>
        <taxon>Dothideomycetes</taxon>
        <taxon>Pleosporomycetidae</taxon>
        <taxon>Venturiales</taxon>
        <taxon>Venturiaceae</taxon>
        <taxon>Venturia</taxon>
    </lineage>
</organism>
<comment type="caution">
    <text evidence="3">The sequence shown here is derived from an EMBL/GenBank/DDBJ whole genome shotgun (WGS) entry which is preliminary data.</text>
</comment>
<evidence type="ECO:0000256" key="1">
    <source>
        <dbReference type="SAM" id="MobiDB-lite"/>
    </source>
</evidence>
<dbReference type="Proteomes" id="UP000447873">
    <property type="component" value="Unassembled WGS sequence"/>
</dbReference>
<gene>
    <name evidence="3" type="ORF">EG327_001106</name>
    <name evidence="2" type="ORF">EG328_001196</name>
</gene>
<evidence type="ECO:0000313" key="5">
    <source>
        <dbReference type="Proteomes" id="UP000490939"/>
    </source>
</evidence>
<dbReference type="AlphaFoldDB" id="A0A8H3VK61"/>
<reference evidence="3 5" key="1">
    <citation type="submission" date="2019-07" db="EMBL/GenBank/DDBJ databases">
        <title>Venturia inaequalis Genome Resource.</title>
        <authorList>
            <person name="Lichtner F.J."/>
        </authorList>
    </citation>
    <scope>NUCLEOTIDE SEQUENCE [LARGE SCALE GENOMIC DNA]</scope>
    <source>
        <strain evidence="2 4">120213</strain>
        <strain evidence="3 5">DMI_063113</strain>
    </source>
</reference>
<dbReference type="Proteomes" id="UP000490939">
    <property type="component" value="Unassembled WGS sequence"/>
</dbReference>
<protein>
    <submittedName>
        <fullName evidence="3">Uncharacterized protein</fullName>
    </submittedName>
</protein>
<accession>A0A8H3VK61</accession>
<dbReference type="EMBL" id="WNWS01000127">
    <property type="protein sequence ID" value="KAE9978897.1"/>
    <property type="molecule type" value="Genomic_DNA"/>
</dbReference>
<feature type="region of interest" description="Disordered" evidence="1">
    <location>
        <begin position="79"/>
        <end position="101"/>
    </location>
</feature>